<dbReference type="EMBL" id="JAFBBP010000001">
    <property type="protein sequence ID" value="MBM7489472.1"/>
    <property type="molecule type" value="Genomic_DNA"/>
</dbReference>
<gene>
    <name evidence="1" type="ORF">JOD64_000694</name>
</gene>
<keyword evidence="2" id="KW-1185">Reference proteome</keyword>
<comment type="caution">
    <text evidence="1">The sequence shown here is derived from an EMBL/GenBank/DDBJ whole genome shotgun (WGS) entry which is preliminary data.</text>
</comment>
<evidence type="ECO:0000313" key="2">
    <source>
        <dbReference type="Proteomes" id="UP000764837"/>
    </source>
</evidence>
<sequence>MNGEQNRANLFKIGKACSSMGRITDGASAMTLRSQDGEAQRRLAASLTQLFHESRVRSVSTLASSINRGRGTVDRVLKGGQVPEVQLLEEIVRGLGGGDDEVKRFLGLRLAIFSADVESPISSSSDRMEGSPQSLTVRYFDTTQAFYSALTSHLELAKNEICVTYIRELPPTRYANEAARKYFAELLKWAELGDRRVLRVIGVPTQDGAPKIPFVRWLKDHYAETAEILAYEAKIIPWSVDADNINMALIDGRTTFITFSGMSTQDSGNKRPERRKCRISSPVAEVFRPTLEPWQAH</sequence>
<dbReference type="Proteomes" id="UP000764837">
    <property type="component" value="Unassembled WGS sequence"/>
</dbReference>
<evidence type="ECO:0008006" key="3">
    <source>
        <dbReference type="Google" id="ProtNLM"/>
    </source>
</evidence>
<protein>
    <recommendedName>
        <fullName evidence="3">Helix-turn-helix domain-containing protein</fullName>
    </recommendedName>
</protein>
<reference evidence="1 2" key="1">
    <citation type="submission" date="2021-01" db="EMBL/GenBank/DDBJ databases">
        <title>Sequencing the genomes of 1000 actinobacteria strains.</title>
        <authorList>
            <person name="Klenk H.-P."/>
        </authorList>
    </citation>
    <scope>NUCLEOTIDE SEQUENCE [LARGE SCALE GENOMIC DNA]</scope>
    <source>
        <strain evidence="1 2">DSM 100204</strain>
    </source>
</reference>
<name>A0ABS2LNC2_9ACTN</name>
<dbReference type="RefSeq" id="WP_204940862.1">
    <property type="nucleotide sequence ID" value="NZ_JAFBBP010000001.1"/>
</dbReference>
<accession>A0ABS2LNC2</accession>
<proteinExistence type="predicted"/>
<organism evidence="1 2">
    <name type="scientific">Micromonospora luteifusca</name>
    <dbReference type="NCBI Taxonomy" id="709860"/>
    <lineage>
        <taxon>Bacteria</taxon>
        <taxon>Bacillati</taxon>
        <taxon>Actinomycetota</taxon>
        <taxon>Actinomycetes</taxon>
        <taxon>Micromonosporales</taxon>
        <taxon>Micromonosporaceae</taxon>
        <taxon>Micromonospora</taxon>
    </lineage>
</organism>
<evidence type="ECO:0000313" key="1">
    <source>
        <dbReference type="EMBL" id="MBM7489472.1"/>
    </source>
</evidence>